<name>A0A0B6VRB1_9CAUD</name>
<dbReference type="KEGG" id="vg:26519276"/>
<dbReference type="Proteomes" id="UP000204657">
    <property type="component" value="Segment"/>
</dbReference>
<dbReference type="RefSeq" id="YP_009190437.1">
    <property type="nucleotide sequence ID" value="NC_028683.1"/>
</dbReference>
<keyword evidence="2" id="KW-1185">Reference proteome</keyword>
<organism evidence="1 2">
    <name type="scientific">Edwardsiella phage PEi20</name>
    <dbReference type="NCBI Taxonomy" id="1608310"/>
    <lineage>
        <taxon>Viruses</taxon>
        <taxon>Duplodnaviria</taxon>
        <taxon>Heunggongvirae</taxon>
        <taxon>Uroviricota</taxon>
        <taxon>Caudoviricetes</taxon>
        <taxon>Pantevenvirales</taxon>
        <taxon>Straboviridae</taxon>
        <taxon>Tevenvirinae</taxon>
        <taxon>Kanagawavirus</taxon>
        <taxon>Kanagawavirus pei20</taxon>
    </lineage>
</organism>
<reference evidence="1 2" key="1">
    <citation type="submission" date="2015-02" db="EMBL/GenBank/DDBJ databases">
        <title>Complete genome sequences of Edwardsiella bacteriophages, PEi20 and PEi26.</title>
        <authorList>
            <person name="Yasuike M."/>
            <person name="Nishiki I."/>
            <person name="Iwasaki Y."/>
            <person name="Nakamura Y."/>
            <person name="Fujiwara A."/>
            <person name="Hassan E.S."/>
            <person name="Mahmoud M.M."/>
            <person name="Kawato Y."/>
            <person name="Nagai S."/>
            <person name="Kobayashi T."/>
            <person name="Ototake M."/>
            <person name="Nakai T."/>
        </authorList>
    </citation>
    <scope>NUCLEOTIDE SEQUENCE [LARGE SCALE GENOMIC DNA]</scope>
</reference>
<evidence type="ECO:0000313" key="2">
    <source>
        <dbReference type="Proteomes" id="UP000204657"/>
    </source>
</evidence>
<protein>
    <submittedName>
        <fullName evidence="1">Uncharacterized protein</fullName>
    </submittedName>
</protein>
<dbReference type="GeneID" id="26519276"/>
<accession>A0A0B6VRB1</accession>
<proteinExistence type="predicted"/>
<sequence>MKAFDFSAWNDVVRSQREAESTAYREFIDLTQAIVCEYKLDLCVRSEESCEDSVARGRFISGLIGLYLDKRHDAWPDFLARLPGHRNGCL</sequence>
<dbReference type="EMBL" id="AP014714">
    <property type="protein sequence ID" value="BAQ22929.1"/>
    <property type="molecule type" value="Genomic_DNA"/>
</dbReference>
<evidence type="ECO:0000313" key="1">
    <source>
        <dbReference type="EMBL" id="BAQ22929.1"/>
    </source>
</evidence>